<dbReference type="InterPro" id="IPR001343">
    <property type="entry name" value="Hemolysn_Ca-bd"/>
</dbReference>
<feature type="compositionally biased region" description="Basic and acidic residues" evidence="3">
    <location>
        <begin position="699"/>
        <end position="712"/>
    </location>
</feature>
<evidence type="ECO:0000313" key="5">
    <source>
        <dbReference type="Proteomes" id="UP001165079"/>
    </source>
</evidence>
<feature type="region of interest" description="Disordered" evidence="3">
    <location>
        <begin position="499"/>
        <end position="522"/>
    </location>
</feature>
<evidence type="ECO:0000256" key="2">
    <source>
        <dbReference type="ARBA" id="ARBA00022525"/>
    </source>
</evidence>
<keyword evidence="5" id="KW-1185">Reference proteome</keyword>
<dbReference type="PANTHER" id="PTHR38340:SF1">
    <property type="entry name" value="S-LAYER PROTEIN"/>
    <property type="match status" value="1"/>
</dbReference>
<dbReference type="PRINTS" id="PR00313">
    <property type="entry name" value="CABNDNGRPT"/>
</dbReference>
<organism evidence="4 5">
    <name type="scientific">Actinorhabdospora filicis</name>
    <dbReference type="NCBI Taxonomy" id="1785913"/>
    <lineage>
        <taxon>Bacteria</taxon>
        <taxon>Bacillati</taxon>
        <taxon>Actinomycetota</taxon>
        <taxon>Actinomycetes</taxon>
        <taxon>Micromonosporales</taxon>
        <taxon>Micromonosporaceae</taxon>
        <taxon>Actinorhabdospora</taxon>
    </lineage>
</organism>
<dbReference type="Gene3D" id="2.160.20.160">
    <property type="match status" value="1"/>
</dbReference>
<keyword evidence="2" id="KW-0964">Secreted</keyword>
<dbReference type="Gene3D" id="1.20.1260.20">
    <property type="entry name" value="PPE superfamily"/>
    <property type="match status" value="1"/>
</dbReference>
<dbReference type="Pfam" id="PF00353">
    <property type="entry name" value="HemolysinCabind"/>
    <property type="match status" value="3"/>
</dbReference>
<name>A0A9W6SR33_9ACTN</name>
<dbReference type="Proteomes" id="UP001165079">
    <property type="component" value="Unassembled WGS sequence"/>
</dbReference>
<evidence type="ECO:0000256" key="1">
    <source>
        <dbReference type="ARBA" id="ARBA00004613"/>
    </source>
</evidence>
<sequence length="712" mass="74652">MAEPEINVDRLWWRLKADPAKITASAAAWRKLGTAVEKAGDDFNGKAKVVYDAGWEGAGRQGFEGYQRKMSKELVDLKGKADNVATALDNIAGAITAKQGLLTNAEQAITGAVPCVVGGTKINFKPQDPKQSQQVLDAVTTAKGIRTDLDKQLGAEAGKLRTAASDFATVSSNWFSAINGSTPYGLPPEATRVPRYITLPDGRVVVNTGTGDDKVKVYTDPQGNTVVEVNGVKTTYPPGTDITVRGGAGDDDISVETTGANVNVNAIGGDGNDKITGGGDGRHTYLGGAGDDKIVTGNGGGRVSGNTGKDNIKGGKGDDNISTGSGADNIEDDGGNNYVSSGDDGDTVNVHGSNKIYTGDGDDTVHGGEGDDVIASGRGDDRMEAGQGNDRVYGGDGRDYIDGGRGDDHLEGNTGGSVYDAVKGRSVGQGDTIYGGDGNDDIIGTDTNDYIDGGDGNDTMRGGDGDDVLSGGKGDDTIDAGSALNADGKDVIYNGHGRDTVTGDASDTDYRQGDDNVDGVGNQKDVQPLDVDKMIRDGVIQIKGSDEFKDRIIADLQTYGSSPTGIKMLNLYNDNMTDFLNGDSFVIKETHDENGYARNNGIFSDDIEIEINPKFHNDDGPGGFPATVLYHEMGHGASHLEDVYDDDKIGVGPDADIRKSEHQATGIPNKNGSVYNPKDPGKDLDMGLEYTENGIRQEMGLDPRETYSSDGR</sequence>
<dbReference type="Pfam" id="PF06013">
    <property type="entry name" value="WXG100"/>
    <property type="match status" value="1"/>
</dbReference>
<dbReference type="Pfam" id="PF14891">
    <property type="entry name" value="Peptidase_M91"/>
    <property type="match status" value="1"/>
</dbReference>
<evidence type="ECO:0000256" key="3">
    <source>
        <dbReference type="SAM" id="MobiDB-lite"/>
    </source>
</evidence>
<protein>
    <recommendedName>
        <fullName evidence="6">Hemolysin-type calcium-binding repeat-containing protein</fullName>
    </recommendedName>
</protein>
<reference evidence="4" key="1">
    <citation type="submission" date="2023-03" db="EMBL/GenBank/DDBJ databases">
        <title>Actinorhabdospora filicis NBRC 111898.</title>
        <authorList>
            <person name="Ichikawa N."/>
            <person name="Sato H."/>
            <person name="Tonouchi N."/>
        </authorList>
    </citation>
    <scope>NUCLEOTIDE SEQUENCE</scope>
    <source>
        <strain evidence="4">NBRC 111898</strain>
    </source>
</reference>
<dbReference type="GO" id="GO:0005509">
    <property type="term" value="F:calcium ion binding"/>
    <property type="evidence" value="ECO:0007669"/>
    <property type="project" value="InterPro"/>
</dbReference>
<dbReference type="InterPro" id="IPR010310">
    <property type="entry name" value="T7SS_ESAT-6-like"/>
</dbReference>
<feature type="region of interest" description="Disordered" evidence="3">
    <location>
        <begin position="660"/>
        <end position="712"/>
    </location>
</feature>
<dbReference type="AlphaFoldDB" id="A0A9W6SR33"/>
<dbReference type="InterPro" id="IPR050557">
    <property type="entry name" value="RTX_toxin/Mannuronan_C5-epim"/>
</dbReference>
<feature type="compositionally biased region" description="Basic and acidic residues" evidence="3">
    <location>
        <begin position="310"/>
        <end position="319"/>
    </location>
</feature>
<feature type="region of interest" description="Disordered" evidence="3">
    <location>
        <begin position="375"/>
        <end position="396"/>
    </location>
</feature>
<evidence type="ECO:0008006" key="6">
    <source>
        <dbReference type="Google" id="ProtNLM"/>
    </source>
</evidence>
<dbReference type="InterPro" id="IPR036689">
    <property type="entry name" value="ESAT-6-like_sf"/>
</dbReference>
<proteinExistence type="predicted"/>
<dbReference type="InterPro" id="IPR028208">
    <property type="entry name" value="Effector_pro_NleD-like"/>
</dbReference>
<gene>
    <name evidence="4" type="ORF">Afil01_55680</name>
</gene>
<feature type="region of interest" description="Disordered" evidence="3">
    <location>
        <begin position="296"/>
        <end position="345"/>
    </location>
</feature>
<dbReference type="EMBL" id="BSTX01000004">
    <property type="protein sequence ID" value="GLZ80761.1"/>
    <property type="molecule type" value="Genomic_DNA"/>
</dbReference>
<accession>A0A9W6SR33</accession>
<comment type="caution">
    <text evidence="4">The sequence shown here is derived from an EMBL/GenBank/DDBJ whole genome shotgun (WGS) entry which is preliminary data.</text>
</comment>
<dbReference type="PANTHER" id="PTHR38340">
    <property type="entry name" value="S-LAYER PROTEIN"/>
    <property type="match status" value="1"/>
</dbReference>
<dbReference type="InterPro" id="IPR011049">
    <property type="entry name" value="Serralysin-like_metalloprot_C"/>
</dbReference>
<dbReference type="GO" id="GO:0005576">
    <property type="term" value="C:extracellular region"/>
    <property type="evidence" value="ECO:0007669"/>
    <property type="project" value="UniProtKB-SubCell"/>
</dbReference>
<comment type="subcellular location">
    <subcellularLocation>
        <location evidence="1">Secreted</location>
    </subcellularLocation>
</comment>
<dbReference type="SUPFAM" id="SSF51120">
    <property type="entry name" value="beta-Roll"/>
    <property type="match status" value="3"/>
</dbReference>
<dbReference type="InterPro" id="IPR038332">
    <property type="entry name" value="PPE_sf"/>
</dbReference>
<dbReference type="SUPFAM" id="SSF140453">
    <property type="entry name" value="EsxAB dimer-like"/>
    <property type="match status" value="1"/>
</dbReference>
<dbReference type="RefSeq" id="WP_285666005.1">
    <property type="nucleotide sequence ID" value="NZ_BSTX01000004.1"/>
</dbReference>
<evidence type="ECO:0000313" key="4">
    <source>
        <dbReference type="EMBL" id="GLZ80761.1"/>
    </source>
</evidence>
<dbReference type="Gene3D" id="2.150.10.10">
    <property type="entry name" value="Serralysin-like metalloprotease, C-terminal"/>
    <property type="match status" value="1"/>
</dbReference>